<reference evidence="1" key="1">
    <citation type="submission" date="2023-08" db="EMBL/GenBank/DDBJ databases">
        <authorList>
            <person name="Audoor S."/>
            <person name="Bilcke G."/>
        </authorList>
    </citation>
    <scope>NUCLEOTIDE SEQUENCE</scope>
</reference>
<protein>
    <recommendedName>
        <fullName evidence="3">(2Fe-2S) ferredoxin domain-containing protein</fullName>
    </recommendedName>
</protein>
<dbReference type="InterPro" id="IPR036249">
    <property type="entry name" value="Thioredoxin-like_sf"/>
</dbReference>
<organism evidence="1 2">
    <name type="scientific">Cylindrotheca closterium</name>
    <dbReference type="NCBI Taxonomy" id="2856"/>
    <lineage>
        <taxon>Eukaryota</taxon>
        <taxon>Sar</taxon>
        <taxon>Stramenopiles</taxon>
        <taxon>Ochrophyta</taxon>
        <taxon>Bacillariophyta</taxon>
        <taxon>Bacillariophyceae</taxon>
        <taxon>Bacillariophycidae</taxon>
        <taxon>Bacillariales</taxon>
        <taxon>Bacillariaceae</taxon>
        <taxon>Cylindrotheca</taxon>
    </lineage>
</organism>
<accession>A0AAD2FZY8</accession>
<dbReference type="Proteomes" id="UP001295423">
    <property type="component" value="Unassembled WGS sequence"/>
</dbReference>
<dbReference type="EMBL" id="CAKOGP040001980">
    <property type="protein sequence ID" value="CAJ1958690.1"/>
    <property type="molecule type" value="Genomic_DNA"/>
</dbReference>
<dbReference type="SUPFAM" id="SSF52833">
    <property type="entry name" value="Thioredoxin-like"/>
    <property type="match status" value="1"/>
</dbReference>
<evidence type="ECO:0000313" key="1">
    <source>
        <dbReference type="EMBL" id="CAJ1958690.1"/>
    </source>
</evidence>
<keyword evidence="2" id="KW-1185">Reference proteome</keyword>
<evidence type="ECO:0000313" key="2">
    <source>
        <dbReference type="Proteomes" id="UP001295423"/>
    </source>
</evidence>
<sequence>MESEYDGQQGKIIEVCTGPQCSVSGASAVQLEIEDLVIEADDGFHIQEAGCRDFCTMGPNVYCSGSHFSKVQSPEECERIAKEIGMSSADDADPIQSTVGKMMRRKANRKRWQLLRNIARQKSAGVNKSEKWKKELHELHGLELRAAESSNSASELNQRADRRLKRFLNYVDDTS</sequence>
<dbReference type="CDD" id="cd02980">
    <property type="entry name" value="TRX_Fd_family"/>
    <property type="match status" value="1"/>
</dbReference>
<name>A0AAD2FZY8_9STRA</name>
<gene>
    <name evidence="1" type="ORF">CYCCA115_LOCUS17302</name>
</gene>
<proteinExistence type="predicted"/>
<evidence type="ECO:0008006" key="3">
    <source>
        <dbReference type="Google" id="ProtNLM"/>
    </source>
</evidence>
<dbReference type="Gene3D" id="3.40.30.10">
    <property type="entry name" value="Glutaredoxin"/>
    <property type="match status" value="1"/>
</dbReference>
<comment type="caution">
    <text evidence="1">The sequence shown here is derived from an EMBL/GenBank/DDBJ whole genome shotgun (WGS) entry which is preliminary data.</text>
</comment>
<dbReference type="AlphaFoldDB" id="A0AAD2FZY8"/>